<dbReference type="AlphaFoldDB" id="A0A1G9TH66"/>
<dbReference type="Proteomes" id="UP000199068">
    <property type="component" value="Unassembled WGS sequence"/>
</dbReference>
<gene>
    <name evidence="1" type="ORF">SAMN04515677_112108</name>
</gene>
<keyword evidence="2" id="KW-1185">Reference proteome</keyword>
<dbReference type="EMBL" id="FNGW01000012">
    <property type="protein sequence ID" value="SDM46898.1"/>
    <property type="molecule type" value="Genomic_DNA"/>
</dbReference>
<evidence type="ECO:0000313" key="1">
    <source>
        <dbReference type="EMBL" id="SDM46898.1"/>
    </source>
</evidence>
<organism evidence="1 2">
    <name type="scientific">Romboutsia lituseburensis DSM 797</name>
    <dbReference type="NCBI Taxonomy" id="1121325"/>
    <lineage>
        <taxon>Bacteria</taxon>
        <taxon>Bacillati</taxon>
        <taxon>Bacillota</taxon>
        <taxon>Clostridia</taxon>
        <taxon>Peptostreptococcales</taxon>
        <taxon>Peptostreptococcaceae</taxon>
        <taxon>Romboutsia</taxon>
    </lineage>
</organism>
<dbReference type="RefSeq" id="WP_092727592.1">
    <property type="nucleotide sequence ID" value="NZ_FNGW01000012.1"/>
</dbReference>
<proteinExistence type="predicted"/>
<protein>
    <submittedName>
        <fullName evidence="1">Uncharacterized protein</fullName>
    </submittedName>
</protein>
<evidence type="ECO:0000313" key="2">
    <source>
        <dbReference type="Proteomes" id="UP000199068"/>
    </source>
</evidence>
<name>A0A1G9TH66_9FIRM</name>
<reference evidence="1 2" key="1">
    <citation type="submission" date="2016-10" db="EMBL/GenBank/DDBJ databases">
        <authorList>
            <person name="de Groot N.N."/>
        </authorList>
    </citation>
    <scope>NUCLEOTIDE SEQUENCE [LARGE SCALE GENOMIC DNA]</scope>
    <source>
        <strain evidence="1 2">DSM 797</strain>
    </source>
</reference>
<accession>A0A1G9TH66</accession>
<sequence length="156" mass="17723">MKIVNNNIFNYTNFNPGDIVDNKKSNNFTQNKSLDKSSYKKIQNDTLNIVGPNAPKSVKDAWIKSLEETGIYDLDVDENGQDHITQMDILRVIMEEQTGGYDILGNSVESTIKSINLALNMLKNPITPTTDPQIIKGQEKEKEFYERLLKNLNKIS</sequence>